<dbReference type="STRING" id="630390.A0A180H3X9"/>
<sequence length="568" mass="62212">MASCDRSLMVACRSAADGGVVHGAARPMTPKPATSNTPPRGGARGAERHSRSKPTHMGGIHRQKSPGRNSGSFPDRRASRSTPDDRCQTARGNFLHFFATPLAMTDQMKEASNHVKRLAQASAEDTPDLDEPLIQREIAETLTLKPQKQKKTKATAPTNRTTRSSSKAPPESRPLTEQPTPKEGPVIDASLPLANREEAHSSRGNALASLCSNLFNGPRNNGTAANPVDADAAEHPTTTGGSSIKESIRKKIDWLTDQAFAAEDAGNTALAKIYFAICEGLTKPKILPAASSRAVDTPHVHPTLLAIRDPVAIIYPALDSTGKEGQARGTDATPKGVVFDDDARPASHNVWQDKAILHYSQKRSRAYKTNVNKDRYTGYPYPCEYTQTYAEWSINHQGFYATLIEIANYPKFAGWLLLHKRHCDRLVTQHGFITGLRYDINVRTNAFAHRIEMPNKSISISNISVFNNTIAQKMVAHCRKFDETDFTENPYIKGGPRKAWDPVTGTESSKLETQVTTGGQAGKGQQQGHSPPNNRGSAPSSGQYPRTQGYKGNQYDPAYNDRNTRRDH</sequence>
<organism evidence="2">
    <name type="scientific">Puccinia triticina (isolate 1-1 / race 1 (BBBD))</name>
    <name type="common">Brown leaf rust fungus</name>
    <dbReference type="NCBI Taxonomy" id="630390"/>
    <lineage>
        <taxon>Eukaryota</taxon>
        <taxon>Fungi</taxon>
        <taxon>Dikarya</taxon>
        <taxon>Basidiomycota</taxon>
        <taxon>Pucciniomycotina</taxon>
        <taxon>Pucciniomycetes</taxon>
        <taxon>Pucciniales</taxon>
        <taxon>Pucciniaceae</taxon>
        <taxon>Puccinia</taxon>
    </lineage>
</organism>
<evidence type="ECO:0000313" key="4">
    <source>
        <dbReference type="Proteomes" id="UP000005240"/>
    </source>
</evidence>
<reference evidence="2" key="2">
    <citation type="submission" date="2016-05" db="EMBL/GenBank/DDBJ databases">
        <title>Comparative analysis highlights variable genome content of wheat rusts and divergence of the mating loci.</title>
        <authorList>
            <person name="Cuomo C.A."/>
            <person name="Bakkeren G."/>
            <person name="Szabo L."/>
            <person name="Khalil H."/>
            <person name="Joly D."/>
            <person name="Goldberg J."/>
            <person name="Young S."/>
            <person name="Zeng Q."/>
            <person name="Fellers J."/>
        </authorList>
    </citation>
    <scope>NUCLEOTIDE SEQUENCE [LARGE SCALE GENOMIC DNA]</scope>
    <source>
        <strain evidence="2">1-1 BBBD Race 1</strain>
    </source>
</reference>
<keyword evidence="4" id="KW-1185">Reference proteome</keyword>
<evidence type="ECO:0000256" key="1">
    <source>
        <dbReference type="SAM" id="MobiDB-lite"/>
    </source>
</evidence>
<proteinExistence type="predicted"/>
<dbReference type="Proteomes" id="UP000005240">
    <property type="component" value="Unassembled WGS sequence"/>
</dbReference>
<reference evidence="3 4" key="3">
    <citation type="journal article" date="2017" name="G3 (Bethesda)">
        <title>Comparative analysis highlights variable genome content of wheat rusts and divergence of the mating loci.</title>
        <authorList>
            <person name="Cuomo C.A."/>
            <person name="Bakkeren G."/>
            <person name="Khalil H.B."/>
            <person name="Panwar V."/>
            <person name="Joly D."/>
            <person name="Linning R."/>
            <person name="Sakthikumar S."/>
            <person name="Song X."/>
            <person name="Adiconis X."/>
            <person name="Fan L."/>
            <person name="Goldberg J.M."/>
            <person name="Levin J.Z."/>
            <person name="Young S."/>
            <person name="Zeng Q."/>
            <person name="Anikster Y."/>
            <person name="Bruce M."/>
            <person name="Wang M."/>
            <person name="Yin C."/>
            <person name="McCallum B."/>
            <person name="Szabo L.J."/>
            <person name="Hulbert S."/>
            <person name="Chen X."/>
            <person name="Fellers J.P."/>
        </authorList>
    </citation>
    <scope>NUCLEOTIDE SEQUENCE</scope>
    <source>
        <strain evidence="4">Isolate 1-1 / race 1 (BBBD)</strain>
        <strain evidence="3">isolate 1-1 / race 1 (BBBD)</strain>
    </source>
</reference>
<accession>A0A180H3X9</accession>
<reference evidence="3" key="4">
    <citation type="submission" date="2025-05" db="UniProtKB">
        <authorList>
            <consortium name="EnsemblFungi"/>
        </authorList>
    </citation>
    <scope>IDENTIFICATION</scope>
    <source>
        <strain evidence="3">isolate 1-1 / race 1 (BBBD)</strain>
    </source>
</reference>
<feature type="compositionally biased region" description="Basic and acidic residues" evidence="1">
    <location>
        <begin position="74"/>
        <end position="88"/>
    </location>
</feature>
<feature type="region of interest" description="Disordered" evidence="1">
    <location>
        <begin position="21"/>
        <end position="88"/>
    </location>
</feature>
<dbReference type="EnsemblFungi" id="PTTG_25259-t43_1">
    <property type="protein sequence ID" value="PTTG_25259-t43_1-p1"/>
    <property type="gene ID" value="PTTG_25259"/>
</dbReference>
<dbReference type="AlphaFoldDB" id="A0A180H3X9"/>
<evidence type="ECO:0000313" key="3">
    <source>
        <dbReference type="EnsemblFungi" id="PTTG_25259-t43_1-p1"/>
    </source>
</evidence>
<reference evidence="2" key="1">
    <citation type="submission" date="2009-11" db="EMBL/GenBank/DDBJ databases">
        <authorList>
            <consortium name="The Broad Institute Genome Sequencing Platform"/>
            <person name="Ward D."/>
            <person name="Feldgarden M."/>
            <person name="Earl A."/>
            <person name="Young S.K."/>
            <person name="Zeng Q."/>
            <person name="Koehrsen M."/>
            <person name="Alvarado L."/>
            <person name="Berlin A."/>
            <person name="Bochicchio J."/>
            <person name="Borenstein D."/>
            <person name="Chapman S.B."/>
            <person name="Chen Z."/>
            <person name="Engels R."/>
            <person name="Freedman E."/>
            <person name="Gellesch M."/>
            <person name="Goldberg J."/>
            <person name="Griggs A."/>
            <person name="Gujja S."/>
            <person name="Heilman E."/>
            <person name="Heiman D."/>
            <person name="Hepburn T."/>
            <person name="Howarth C."/>
            <person name="Jen D."/>
            <person name="Larson L."/>
            <person name="Lewis B."/>
            <person name="Mehta T."/>
            <person name="Park D."/>
            <person name="Pearson M."/>
            <person name="Roberts A."/>
            <person name="Saif S."/>
            <person name="Shea T."/>
            <person name="Shenoy N."/>
            <person name="Sisk P."/>
            <person name="Stolte C."/>
            <person name="Sykes S."/>
            <person name="Thomson T."/>
            <person name="Walk T."/>
            <person name="White J."/>
            <person name="Yandava C."/>
            <person name="Izard J."/>
            <person name="Baranova O.V."/>
            <person name="Blanton J.M."/>
            <person name="Tanner A.C."/>
            <person name="Dewhirst F.E."/>
            <person name="Haas B."/>
            <person name="Nusbaum C."/>
            <person name="Birren B."/>
        </authorList>
    </citation>
    <scope>NUCLEOTIDE SEQUENCE [LARGE SCALE GENOMIC DNA]</scope>
    <source>
        <strain evidence="2">1-1 BBBD Race 1</strain>
    </source>
</reference>
<evidence type="ECO:0000313" key="2">
    <source>
        <dbReference type="EMBL" id="OAV99705.1"/>
    </source>
</evidence>
<feature type="compositionally biased region" description="Low complexity" evidence="1">
    <location>
        <begin position="513"/>
        <end position="528"/>
    </location>
</feature>
<feature type="compositionally biased region" description="Polar residues" evidence="1">
    <location>
        <begin position="529"/>
        <end position="546"/>
    </location>
</feature>
<name>A0A180H3X9_PUCT1</name>
<feature type="region of interest" description="Disordered" evidence="1">
    <location>
        <begin position="139"/>
        <end position="187"/>
    </location>
</feature>
<dbReference type="VEuPathDB" id="FungiDB:PTTG_25259"/>
<protein>
    <submittedName>
        <fullName evidence="2 3">Uncharacterized protein</fullName>
    </submittedName>
</protein>
<dbReference type="EMBL" id="ADAS02000002">
    <property type="protein sequence ID" value="OAV99705.1"/>
    <property type="molecule type" value="Genomic_DNA"/>
</dbReference>
<gene>
    <name evidence="2" type="ORF">PTTG_25259</name>
</gene>
<feature type="region of interest" description="Disordered" evidence="1">
    <location>
        <begin position="222"/>
        <end position="244"/>
    </location>
</feature>
<feature type="compositionally biased region" description="Basic residues" evidence="1">
    <location>
        <begin position="50"/>
        <end position="65"/>
    </location>
</feature>
<feature type="region of interest" description="Disordered" evidence="1">
    <location>
        <begin position="491"/>
        <end position="568"/>
    </location>
</feature>